<reference evidence="1 2" key="1">
    <citation type="submission" date="2017-06" db="EMBL/GenBank/DDBJ databases">
        <title>Comparative genomic analysis of Ambrosia Fusariam Clade fungi.</title>
        <authorList>
            <person name="Stajich J.E."/>
            <person name="Carrillo J."/>
            <person name="Kijimoto T."/>
            <person name="Eskalen A."/>
            <person name="O'Donnell K."/>
            <person name="Kasson M."/>
        </authorList>
    </citation>
    <scope>NUCLEOTIDE SEQUENCE [LARGE SCALE GENOMIC DNA]</scope>
    <source>
        <strain evidence="1 2">NRRL62584</strain>
    </source>
</reference>
<sequence length="127" mass="14172">MAWDLKDTTVIDEGVLQKHGGFIKPCAWLLSPTNKRLISYEFYFHHNNATNNVTYSQTTLLYLTAEFVDEFAEILHQDSLTGVLGVCYANISVPATDDTGFGPLNSIEAIWNYKVNDDDDSPPLVGL</sequence>
<evidence type="ECO:0000313" key="1">
    <source>
        <dbReference type="EMBL" id="RSL45577.1"/>
    </source>
</evidence>
<dbReference type="AlphaFoldDB" id="A0A428NXY6"/>
<protein>
    <submittedName>
        <fullName evidence="1">Uncharacterized protein</fullName>
    </submittedName>
</protein>
<organism evidence="1 2">
    <name type="scientific">Fusarium duplospermum</name>
    <dbReference type="NCBI Taxonomy" id="1325734"/>
    <lineage>
        <taxon>Eukaryota</taxon>
        <taxon>Fungi</taxon>
        <taxon>Dikarya</taxon>
        <taxon>Ascomycota</taxon>
        <taxon>Pezizomycotina</taxon>
        <taxon>Sordariomycetes</taxon>
        <taxon>Hypocreomycetidae</taxon>
        <taxon>Hypocreales</taxon>
        <taxon>Nectriaceae</taxon>
        <taxon>Fusarium</taxon>
        <taxon>Fusarium solani species complex</taxon>
    </lineage>
</organism>
<keyword evidence="2" id="KW-1185">Reference proteome</keyword>
<comment type="caution">
    <text evidence="1">The sequence shown here is derived from an EMBL/GenBank/DDBJ whole genome shotgun (WGS) entry which is preliminary data.</text>
</comment>
<dbReference type="OrthoDB" id="2322999at2759"/>
<evidence type="ECO:0000313" key="2">
    <source>
        <dbReference type="Proteomes" id="UP000288168"/>
    </source>
</evidence>
<dbReference type="EMBL" id="NKCI01000259">
    <property type="protein sequence ID" value="RSL45577.1"/>
    <property type="molecule type" value="Genomic_DNA"/>
</dbReference>
<dbReference type="Proteomes" id="UP000288168">
    <property type="component" value="Unassembled WGS sequence"/>
</dbReference>
<gene>
    <name evidence="1" type="ORF">CEP54_014215</name>
</gene>
<accession>A0A428NXY6</accession>
<name>A0A428NXY6_9HYPO</name>
<proteinExistence type="predicted"/>